<protein>
    <submittedName>
        <fullName evidence="2">Uncharacterized protein</fullName>
    </submittedName>
</protein>
<proteinExistence type="predicted"/>
<dbReference type="Pfam" id="PF18759">
    <property type="entry name" value="Plavaka"/>
    <property type="match status" value="1"/>
</dbReference>
<reference evidence="2" key="1">
    <citation type="submission" date="2023-03" db="EMBL/GenBank/DDBJ databases">
        <title>Massive genome expansion in bonnet fungi (Mycena s.s.) driven by repeated elements and novel gene families across ecological guilds.</title>
        <authorList>
            <consortium name="Lawrence Berkeley National Laboratory"/>
            <person name="Harder C.B."/>
            <person name="Miyauchi S."/>
            <person name="Viragh M."/>
            <person name="Kuo A."/>
            <person name="Thoen E."/>
            <person name="Andreopoulos B."/>
            <person name="Lu D."/>
            <person name="Skrede I."/>
            <person name="Drula E."/>
            <person name="Henrissat B."/>
            <person name="Morin E."/>
            <person name="Kohler A."/>
            <person name="Barry K."/>
            <person name="LaButti K."/>
            <person name="Morin E."/>
            <person name="Salamov A."/>
            <person name="Lipzen A."/>
            <person name="Mereny Z."/>
            <person name="Hegedus B."/>
            <person name="Baldrian P."/>
            <person name="Stursova M."/>
            <person name="Weitz H."/>
            <person name="Taylor A."/>
            <person name="Grigoriev I.V."/>
            <person name="Nagy L.G."/>
            <person name="Martin F."/>
            <person name="Kauserud H."/>
        </authorList>
    </citation>
    <scope>NUCLEOTIDE SEQUENCE</scope>
    <source>
        <strain evidence="2">CBHHK188m</strain>
    </source>
</reference>
<dbReference type="AlphaFoldDB" id="A0AAD7MY56"/>
<sequence length="841" mass="96401">MPPNFDLDEDLPDVDVTAVPTVSLPQRFIYVKHHPHANKPDEIVSLDDAPSLETLPSENSRSAPLPDARPWAPFKTYSDYKFTSRCVQRRTPNTEIDEDLNDLRTQAFSSDCFITFRNHRDMEKSLAAARTSNISFLRKTLKIDFNGSEFGGTYEVEIEFRDPWQIMKQWVTDETLAPVSTWFSQEKYLCMNGSINLSNQLYDEPWTGRNWRIADDSLPANDLYPSCYLGLHVWLDKGLVSTKVKMHPILFRGCWIHSKNRNGSGNGGSALVGFVKMPTSLRQIDPNTITGSARSEYDRLKRLIYRGVCHLVMASLEQRSHKGEALRFGDGVKRVTYPGVLIESMDFEELAAWLAIRNSTSLHPCPQCLVHKDNLPQLTRAFPQRTTESMSRALAAAPIPKTDRNEHLKKYGLHDFEHFLWKFNNSDPYKGTGYDCLHFFDGGIWGRHMWPLIKVHLQRSGLASDFNANMADFPRWRDLKHLSSPTTIDYSDGQTFLDILKCALPCIVQLLPENSCLVRLIRIMVKARLLLGLEVTTDKLFTKIQDVSATHDKSLNFLKQHFLSHAIDCFKDKGTSRNQNTRVGEGFQQEIAAQYTKTNGKDAEHQMSIMDENEETMARLDMKVSEWTKSQEDDLKDPVLPSHVDTAHWKLGSAVPRMSSVCIETLNRGKPLYRDFNMRIREYLATHHPNHPVCDDQDIQIEQCKVLYVEFQSIVDWDSGRDILRCNPMFHGRSRYDSIIYEGQGDDLAMGQLELVFRCHLPHKATLDLAMIRPYRKTSWAARTRTDCPMREWSGSSTIFISLEHVTRGALLCPIFGASRDVFYVIDCIDADMFLRVNKIQ</sequence>
<comment type="caution">
    <text evidence="2">The sequence shown here is derived from an EMBL/GenBank/DDBJ whole genome shotgun (WGS) entry which is preliminary data.</text>
</comment>
<accession>A0AAD7MY56</accession>
<gene>
    <name evidence="2" type="ORF">DFH07DRAFT_753146</name>
</gene>
<organism evidence="2 3">
    <name type="scientific">Mycena maculata</name>
    <dbReference type="NCBI Taxonomy" id="230809"/>
    <lineage>
        <taxon>Eukaryota</taxon>
        <taxon>Fungi</taxon>
        <taxon>Dikarya</taxon>
        <taxon>Basidiomycota</taxon>
        <taxon>Agaricomycotina</taxon>
        <taxon>Agaricomycetes</taxon>
        <taxon>Agaricomycetidae</taxon>
        <taxon>Agaricales</taxon>
        <taxon>Marasmiineae</taxon>
        <taxon>Mycenaceae</taxon>
        <taxon>Mycena</taxon>
    </lineage>
</organism>
<name>A0AAD7MY56_9AGAR</name>
<dbReference type="Proteomes" id="UP001215280">
    <property type="component" value="Unassembled WGS sequence"/>
</dbReference>
<dbReference type="InterPro" id="IPR041078">
    <property type="entry name" value="Plavaka"/>
</dbReference>
<feature type="region of interest" description="Disordered" evidence="1">
    <location>
        <begin position="40"/>
        <end position="68"/>
    </location>
</feature>
<evidence type="ECO:0000313" key="3">
    <source>
        <dbReference type="Proteomes" id="UP001215280"/>
    </source>
</evidence>
<keyword evidence="3" id="KW-1185">Reference proteome</keyword>
<evidence type="ECO:0000256" key="1">
    <source>
        <dbReference type="SAM" id="MobiDB-lite"/>
    </source>
</evidence>
<evidence type="ECO:0000313" key="2">
    <source>
        <dbReference type="EMBL" id="KAJ7737168.1"/>
    </source>
</evidence>
<dbReference type="EMBL" id="JARJLG010000145">
    <property type="protein sequence ID" value="KAJ7737168.1"/>
    <property type="molecule type" value="Genomic_DNA"/>
</dbReference>